<keyword evidence="3" id="KW-1185">Reference proteome</keyword>
<organism evidence="2 3">
    <name type="scientific">Plectonema cf. radiosum LEGE 06105</name>
    <dbReference type="NCBI Taxonomy" id="945769"/>
    <lineage>
        <taxon>Bacteria</taxon>
        <taxon>Bacillati</taxon>
        <taxon>Cyanobacteriota</taxon>
        <taxon>Cyanophyceae</taxon>
        <taxon>Oscillatoriophycideae</taxon>
        <taxon>Oscillatoriales</taxon>
        <taxon>Microcoleaceae</taxon>
        <taxon>Plectonema</taxon>
    </lineage>
</organism>
<gene>
    <name evidence="2" type="ORF">IQ247_05585</name>
</gene>
<comment type="caution">
    <text evidence="2">The sequence shown here is derived from an EMBL/GenBank/DDBJ whole genome shotgun (WGS) entry which is preliminary data.</text>
</comment>
<evidence type="ECO:0000256" key="1">
    <source>
        <dbReference type="SAM" id="SignalP"/>
    </source>
</evidence>
<reference evidence="2" key="1">
    <citation type="submission" date="2020-10" db="EMBL/GenBank/DDBJ databases">
        <authorList>
            <person name="Castelo-Branco R."/>
            <person name="Eusebio N."/>
            <person name="Adriana R."/>
            <person name="Vieira A."/>
            <person name="Brugerolle De Fraissinette N."/>
            <person name="Rezende De Castro R."/>
            <person name="Schneider M.P."/>
            <person name="Vasconcelos V."/>
            <person name="Leao P.N."/>
        </authorList>
    </citation>
    <scope>NUCLEOTIDE SEQUENCE</scope>
    <source>
        <strain evidence="2">LEGE 06105</strain>
    </source>
</reference>
<dbReference type="RefSeq" id="WP_193917884.1">
    <property type="nucleotide sequence ID" value="NZ_JADEWL010000011.1"/>
</dbReference>
<sequence length="187" mass="20335">MFKSNSKLLLFLIAGVAVAGVSGTFFWFGGMGNNAQTVGSKSQAIAMTSVWDKQTEPNYSGVKEVTVYRSPNCGCCGEWVKHMQKHGFKIADNKTDNMEAIKQKYNVPQNLASCHTSIIAGYVMEGHIPADDIKRFVASKPKQAGLAVPAMPLGTPGMEAGSKKQPFAIAAFDKEGKIKIFKEYQSY</sequence>
<dbReference type="InterPro" id="IPR036249">
    <property type="entry name" value="Thioredoxin-like_sf"/>
</dbReference>
<dbReference type="Proteomes" id="UP000620559">
    <property type="component" value="Unassembled WGS sequence"/>
</dbReference>
<accession>A0A8J7FDC8</accession>
<dbReference type="EMBL" id="JADEWL010000011">
    <property type="protein sequence ID" value="MBE9212186.1"/>
    <property type="molecule type" value="Genomic_DNA"/>
</dbReference>
<feature type="signal peptide" evidence="1">
    <location>
        <begin position="1"/>
        <end position="19"/>
    </location>
</feature>
<evidence type="ECO:0000313" key="3">
    <source>
        <dbReference type="Proteomes" id="UP000620559"/>
    </source>
</evidence>
<evidence type="ECO:0000313" key="2">
    <source>
        <dbReference type="EMBL" id="MBE9212186.1"/>
    </source>
</evidence>
<dbReference type="SUPFAM" id="SSF52833">
    <property type="entry name" value="Thioredoxin-like"/>
    <property type="match status" value="1"/>
</dbReference>
<protein>
    <submittedName>
        <fullName evidence="2">DUF411 domain-containing protein</fullName>
    </submittedName>
</protein>
<proteinExistence type="predicted"/>
<dbReference type="InterPro" id="IPR007332">
    <property type="entry name" value="DUF411"/>
</dbReference>
<feature type="chain" id="PRO_5035308145" evidence="1">
    <location>
        <begin position="20"/>
        <end position="187"/>
    </location>
</feature>
<keyword evidence="1" id="KW-0732">Signal</keyword>
<dbReference type="AlphaFoldDB" id="A0A8J7FDC8"/>
<dbReference type="Pfam" id="PF04214">
    <property type="entry name" value="DUF411"/>
    <property type="match status" value="1"/>
</dbReference>
<name>A0A8J7FDC8_9CYAN</name>